<organism evidence="4">
    <name type="scientific">Dermatophagoides farinae</name>
    <name type="common">American house dust mite</name>
    <dbReference type="NCBI Taxonomy" id="6954"/>
    <lineage>
        <taxon>Eukaryota</taxon>
        <taxon>Metazoa</taxon>
        <taxon>Ecdysozoa</taxon>
        <taxon>Arthropoda</taxon>
        <taxon>Chelicerata</taxon>
        <taxon>Arachnida</taxon>
        <taxon>Acari</taxon>
        <taxon>Acariformes</taxon>
        <taxon>Sarcoptiformes</taxon>
        <taxon>Astigmata</taxon>
        <taxon>Psoroptidia</taxon>
        <taxon>Analgoidea</taxon>
        <taxon>Pyroglyphidae</taxon>
        <taxon>Dermatophagoidinae</taxon>
        <taxon>Dermatophagoides</taxon>
    </lineage>
</organism>
<dbReference type="GO" id="GO:0005634">
    <property type="term" value="C:nucleus"/>
    <property type="evidence" value="ECO:0007669"/>
    <property type="project" value="UniProtKB-SubCell"/>
</dbReference>
<name>A0A9D4NZP2_DERFA</name>
<dbReference type="AlphaFoldDB" id="A0A9D4NZP2"/>
<dbReference type="Pfam" id="PF04516">
    <property type="entry name" value="CP2"/>
    <property type="match status" value="1"/>
</dbReference>
<feature type="compositionally biased region" description="Low complexity" evidence="2">
    <location>
        <begin position="819"/>
        <end position="832"/>
    </location>
</feature>
<dbReference type="InterPro" id="IPR007604">
    <property type="entry name" value="CP2"/>
</dbReference>
<evidence type="ECO:0000313" key="4">
    <source>
        <dbReference type="EMBL" id="KAH7640984.1"/>
    </source>
</evidence>
<dbReference type="EMBL" id="SDOV01000005">
    <property type="protein sequence ID" value="KAH7640984.1"/>
    <property type="molecule type" value="Genomic_DNA"/>
</dbReference>
<feature type="compositionally biased region" description="Low complexity" evidence="2">
    <location>
        <begin position="800"/>
        <end position="812"/>
    </location>
</feature>
<keyword evidence="1" id="KW-0539">Nucleus</keyword>
<sequence>MNNQQTTTITNAAINENDDFVDVSFSNLCLENNFDNNGNVVVDCVNNNEHAISIQNFISINNTNHNDMMASKTSSLITTTAQQQQTSNSTVSQQQQQQQQLQQPHNHQHHHNNNDQLQQQLELEQLQIHLEHLQHQQSSQQQDHNNNLNHLQTNLPFINQFFSTIGSINNTGQLINTGCISSGDGNCQQSTIPSSPAMLMNHLDLSSIRSSPSSSSPSSVTAASASTPNEIVVTTNSTTTAVLSSTVATPTTTTSTAHFHHHHNNNISSLPSLQNLATTTLVNDNSNLTTTHRTSHQPIRTFDPNKIYYGSENSITTNDDSSCQSLSNVPDSSSIVQNTKSLALQSNAILMTGSSNVTSGGGGGVESSISNESTSLTNVVALNAEEKLVKRIRFKGSLVNNEQQQQEQEDGQKLLDDNNQRIDQQNQSHSLSTDQGDPLEQNPFAYRPDTENIYSSRNSVANCYGYAWRRWSKTDAPSVKNQAAGTVQVPHTMPRIDDEDDRKFQYILGAPTSAGTRVGLMTMTYLNQGQSYEIRLKKLKKVPIEPNLKTLVRLGFVEKRLQYRENEELNGWVQAHNNGRMIDIDFSMSYGVFDVDLRSQFNHSMTFVWNPGREASIFVKINCISTEFTSKRHGGERGTPFRLIVDTYSLDGNKVDSACCLIKVFKSKGAERKHKTDRDRVAKHPDSENYYQPSYDCTLLTTFKEEEMIATIQQQQQQHQLQHSELSQHHHHQQEFDQQESISALTNRSMTESPTCSELSMVTSATSMPNTPISPHNLVTHHHHHSSNHHHQSALILDHSSSQSMSQFSSISGNNLHQSNSPPISSSPSNMSTKLDTYGHSHSHPHHHLMPTSKSTDQLNPMATAPSLAMVASCQQGGPGEFSMSTATLTISSPMMAGQNSQSQSSNNTKFVDKFDEPGIVRTSSLSLSIRSLSPSITSMMKNFGSSSSLTPSSSNQLPLDAGAIETYEWLKRNRFFRLAEQLCDYTAEDLRRLSRDDLIQLWDFKDGIRLYNLIHMPEISATKLTLFITFDNNEHYALYFKHLTMEEFRDKLIECMYNNNIPQSCNTDSTQQQSEQQHSIDSLISTRLRNIHMTGPNGIRVKLTNEVLQNMKNESIYRCLLTKVDNNEYDVVIGLIQNQNQNQSQNNQH</sequence>
<dbReference type="InterPro" id="IPR041418">
    <property type="entry name" value="SAM_3"/>
</dbReference>
<reference evidence="4" key="2">
    <citation type="journal article" date="2021" name="World Allergy Organ. J.">
        <title>Chromosome-level assembly of Dermatophagoides farinae genome and transcriptome reveals two novel allergens Der f 37 and Der f 39.</title>
        <authorList>
            <person name="Chen J."/>
            <person name="Cai Z."/>
            <person name="Fan D."/>
            <person name="Hu J."/>
            <person name="Hou Y."/>
            <person name="He Y."/>
            <person name="Zhang Z."/>
            <person name="Zhao Z."/>
            <person name="Gao P."/>
            <person name="Hu W."/>
            <person name="Sun J."/>
            <person name="Li J."/>
            <person name="Ji K."/>
        </authorList>
    </citation>
    <scope>NUCLEOTIDE SEQUENCE</scope>
    <source>
        <strain evidence="4">JKM2019</strain>
    </source>
</reference>
<comment type="subcellular location">
    <subcellularLocation>
        <location evidence="1">Nucleus</location>
    </subcellularLocation>
</comment>
<dbReference type="Pfam" id="PF18016">
    <property type="entry name" value="SAM_3"/>
    <property type="match status" value="1"/>
</dbReference>
<dbReference type="PROSITE" id="PS51968">
    <property type="entry name" value="GRH_CP2_DB"/>
    <property type="match status" value="1"/>
</dbReference>
<accession>A0A9D4NZP2</accession>
<dbReference type="GO" id="GO:0001228">
    <property type="term" value="F:DNA-binding transcription activator activity, RNA polymerase II-specific"/>
    <property type="evidence" value="ECO:0007669"/>
    <property type="project" value="TreeGrafter"/>
</dbReference>
<dbReference type="PANTHER" id="PTHR11037">
    <property type="entry name" value="TRANSCRIPTION FACTOR CP2"/>
    <property type="match status" value="1"/>
</dbReference>
<evidence type="ECO:0000259" key="3">
    <source>
        <dbReference type="PROSITE" id="PS51968"/>
    </source>
</evidence>
<feature type="region of interest" description="Disordered" evidence="2">
    <location>
        <begin position="714"/>
        <end position="858"/>
    </location>
</feature>
<dbReference type="InterPro" id="IPR040167">
    <property type="entry name" value="TF_CP2-like"/>
</dbReference>
<dbReference type="GO" id="GO:0000978">
    <property type="term" value="F:RNA polymerase II cis-regulatory region sequence-specific DNA binding"/>
    <property type="evidence" value="ECO:0007669"/>
    <property type="project" value="TreeGrafter"/>
</dbReference>
<proteinExistence type="predicted"/>
<feature type="compositionally biased region" description="Polar residues" evidence="2">
    <location>
        <begin position="739"/>
        <end position="774"/>
    </location>
</feature>
<dbReference type="Proteomes" id="UP000828236">
    <property type="component" value="Unassembled WGS sequence"/>
</dbReference>
<protein>
    <submittedName>
        <fullName evidence="4">Cp2-like protein transcription factor</fullName>
    </submittedName>
</protein>
<keyword evidence="1" id="KW-0238">DNA-binding</keyword>
<dbReference type="PANTHER" id="PTHR11037:SF21">
    <property type="entry name" value="GEMINI, ISOFORM C"/>
    <property type="match status" value="1"/>
</dbReference>
<feature type="region of interest" description="Disordered" evidence="2">
    <location>
        <begin position="80"/>
        <end position="113"/>
    </location>
</feature>
<evidence type="ECO:0000256" key="1">
    <source>
        <dbReference type="PROSITE-ProRule" id="PRU01313"/>
    </source>
</evidence>
<evidence type="ECO:0000256" key="2">
    <source>
        <dbReference type="SAM" id="MobiDB-lite"/>
    </source>
</evidence>
<comment type="caution">
    <text evidence="4">The sequence shown here is derived from an EMBL/GenBank/DDBJ whole genome shotgun (WGS) entry which is preliminary data.</text>
</comment>
<gene>
    <name evidence="4" type="ORF">HUG17_8453</name>
</gene>
<feature type="region of interest" description="Disordered" evidence="2">
    <location>
        <begin position="207"/>
        <end position="227"/>
    </location>
</feature>
<feature type="compositionally biased region" description="Low complexity" evidence="2">
    <location>
        <begin position="714"/>
        <end position="725"/>
    </location>
</feature>
<feature type="region of interest" description="Disordered" evidence="2">
    <location>
        <begin position="424"/>
        <end position="444"/>
    </location>
</feature>
<feature type="domain" description="Grh/CP2 DB" evidence="3">
    <location>
        <begin position="500"/>
        <end position="725"/>
    </location>
</feature>
<reference evidence="4" key="1">
    <citation type="submission" date="2020-06" db="EMBL/GenBank/DDBJ databases">
        <authorList>
            <person name="Ji K."/>
            <person name="Li J."/>
        </authorList>
    </citation>
    <scope>NUCLEOTIDE SEQUENCE</scope>
    <source>
        <strain evidence="4">JKM2019</strain>
        <tissue evidence="4">Whole body</tissue>
    </source>
</reference>
<feature type="compositionally biased region" description="Basic residues" evidence="2">
    <location>
        <begin position="779"/>
        <end position="792"/>
    </location>
</feature>
<feature type="compositionally biased region" description="Low complexity" evidence="2">
    <location>
        <begin position="82"/>
        <end position="105"/>
    </location>
</feature>